<gene>
    <name evidence="1" type="ORF">GCM10011322_40500</name>
</gene>
<evidence type="ECO:0000313" key="1">
    <source>
        <dbReference type="EMBL" id="GGK49363.1"/>
    </source>
</evidence>
<reference evidence="1 2" key="1">
    <citation type="journal article" date="2014" name="Int. J. Syst. Evol. Microbiol.">
        <title>Complete genome sequence of Corynebacterium casei LMG S-19264T (=DSM 44701T), isolated from a smear-ripened cheese.</title>
        <authorList>
            <consortium name="US DOE Joint Genome Institute (JGI-PGF)"/>
            <person name="Walter F."/>
            <person name="Albersmeier A."/>
            <person name="Kalinowski J."/>
            <person name="Ruckert C."/>
        </authorList>
    </citation>
    <scope>NUCLEOTIDE SEQUENCE [LARGE SCALE GENOMIC DNA]</scope>
    <source>
        <strain evidence="1 2">CGMCC 1.9161</strain>
    </source>
</reference>
<dbReference type="Proteomes" id="UP000600449">
    <property type="component" value="Unassembled WGS sequence"/>
</dbReference>
<name>A0A917QGD8_9HYPH</name>
<dbReference type="EMBL" id="BMMF01000014">
    <property type="protein sequence ID" value="GGK49363.1"/>
    <property type="molecule type" value="Genomic_DNA"/>
</dbReference>
<keyword evidence="2" id="KW-1185">Reference proteome</keyword>
<sequence length="67" mass="7817">MQTRQKARKLLDLARVMVKQARILRDDGFTARAREVARRAIAIDRLAWTMLRPEPAPVRIVASRRLH</sequence>
<dbReference type="RefSeq" id="WP_188915087.1">
    <property type="nucleotide sequence ID" value="NZ_BMMF01000014.1"/>
</dbReference>
<organism evidence="1 2">
    <name type="scientific">Salinarimonas ramus</name>
    <dbReference type="NCBI Taxonomy" id="690164"/>
    <lineage>
        <taxon>Bacteria</taxon>
        <taxon>Pseudomonadati</taxon>
        <taxon>Pseudomonadota</taxon>
        <taxon>Alphaproteobacteria</taxon>
        <taxon>Hyphomicrobiales</taxon>
        <taxon>Salinarimonadaceae</taxon>
        <taxon>Salinarimonas</taxon>
    </lineage>
</organism>
<evidence type="ECO:0000313" key="2">
    <source>
        <dbReference type="Proteomes" id="UP000600449"/>
    </source>
</evidence>
<comment type="caution">
    <text evidence="1">The sequence shown here is derived from an EMBL/GenBank/DDBJ whole genome shotgun (WGS) entry which is preliminary data.</text>
</comment>
<proteinExistence type="predicted"/>
<accession>A0A917QGD8</accession>
<dbReference type="AlphaFoldDB" id="A0A917QGD8"/>
<protein>
    <submittedName>
        <fullName evidence="1">Uncharacterized protein</fullName>
    </submittedName>
</protein>